<dbReference type="InterPro" id="IPR025576">
    <property type="entry name" value="YwiC"/>
</dbReference>
<feature type="compositionally biased region" description="Low complexity" evidence="1">
    <location>
        <begin position="29"/>
        <end position="45"/>
    </location>
</feature>
<feature type="transmembrane region" description="Helical" evidence="2">
    <location>
        <begin position="156"/>
        <end position="175"/>
    </location>
</feature>
<sequence length="324" mass="35040">MSEHSSPQPQSNDVVRQSSVASVRNTPLQRSDSASQSHSSAAMQAERTSRRRRTTLRDWIPDQPGAWVMALAPALAGAICGTAAAVARSSAQSGFPATAAGWWVLACWALCYCLEFTTARWLKSHCASRYLPPALGYGIALAAVGLPFLIAHVDVLVWAPVYVVLAVVAFAGAWFRRERSLWANAAAVVAASLMSMITFHYAAHSPSIPQVSLPGLVLALCFAATQFGSVLFVKTMIRERGKHSYVVASWLWHAALLAWWLIPANRSPYLVIMGVVLLARAIALPLVARTRTIKPMIVGITECFASIIAFGCILGNTLMYIPHI</sequence>
<keyword evidence="2" id="KW-1133">Transmembrane helix</keyword>
<name>A0A087CYY4_9BIFI</name>
<dbReference type="Pfam" id="PF14256">
    <property type="entry name" value="YwiC"/>
    <property type="match status" value="1"/>
</dbReference>
<evidence type="ECO:0000256" key="2">
    <source>
        <dbReference type="SAM" id="Phobius"/>
    </source>
</evidence>
<keyword evidence="2" id="KW-0472">Membrane</keyword>
<feature type="transmembrane region" description="Helical" evidence="2">
    <location>
        <begin position="245"/>
        <end position="262"/>
    </location>
</feature>
<dbReference type="EMBL" id="JGZK01000001">
    <property type="protein sequence ID" value="KFI88484.1"/>
    <property type="molecule type" value="Genomic_DNA"/>
</dbReference>
<feature type="transmembrane region" description="Helical" evidence="2">
    <location>
        <begin position="300"/>
        <end position="321"/>
    </location>
</feature>
<feature type="transmembrane region" description="Helical" evidence="2">
    <location>
        <begin position="215"/>
        <end position="233"/>
    </location>
</feature>
<dbReference type="RefSeq" id="WP_330935784.1">
    <property type="nucleotide sequence ID" value="NZ_JDUW01000005.1"/>
</dbReference>
<feature type="transmembrane region" description="Helical" evidence="2">
    <location>
        <begin position="182"/>
        <end position="203"/>
    </location>
</feature>
<feature type="transmembrane region" description="Helical" evidence="2">
    <location>
        <begin position="99"/>
        <end position="118"/>
    </location>
</feature>
<accession>A0A087CYY4</accession>
<feature type="compositionally biased region" description="Polar residues" evidence="1">
    <location>
        <begin position="1"/>
        <end position="28"/>
    </location>
</feature>
<comment type="caution">
    <text evidence="3">The sequence shown here is derived from an EMBL/GenBank/DDBJ whole genome shotgun (WGS) entry which is preliminary data.</text>
</comment>
<reference evidence="3 4" key="1">
    <citation type="submission" date="2014-03" db="EMBL/GenBank/DDBJ databases">
        <title>Genomics of Bifidobacteria.</title>
        <authorList>
            <person name="Ventura M."/>
            <person name="Milani C."/>
            <person name="Lugli G.A."/>
        </authorList>
    </citation>
    <scope>NUCLEOTIDE SEQUENCE [LARGE SCALE GENOMIC DNA]</scope>
    <source>
        <strain evidence="3 4">DSM 23975</strain>
    </source>
</reference>
<evidence type="ECO:0000313" key="4">
    <source>
        <dbReference type="Proteomes" id="UP000028984"/>
    </source>
</evidence>
<organism evidence="3 4">
    <name type="scientific">Bifidobacterium reuteri DSM 23975</name>
    <dbReference type="NCBI Taxonomy" id="1437610"/>
    <lineage>
        <taxon>Bacteria</taxon>
        <taxon>Bacillati</taxon>
        <taxon>Actinomycetota</taxon>
        <taxon>Actinomycetes</taxon>
        <taxon>Bifidobacteriales</taxon>
        <taxon>Bifidobacteriaceae</taxon>
        <taxon>Bifidobacterium</taxon>
    </lineage>
</organism>
<keyword evidence="2" id="KW-0812">Transmembrane</keyword>
<feature type="transmembrane region" description="Helical" evidence="2">
    <location>
        <begin position="268"/>
        <end position="288"/>
    </location>
</feature>
<feature type="transmembrane region" description="Helical" evidence="2">
    <location>
        <begin position="130"/>
        <end position="150"/>
    </location>
</feature>
<dbReference type="eggNOG" id="ENOG502ZBRV">
    <property type="taxonomic scope" value="Bacteria"/>
</dbReference>
<protein>
    <submittedName>
        <fullName evidence="3">YwiC-like protein</fullName>
    </submittedName>
</protein>
<feature type="transmembrane region" description="Helical" evidence="2">
    <location>
        <begin position="66"/>
        <end position="87"/>
    </location>
</feature>
<dbReference type="AlphaFoldDB" id="A0A087CYY4"/>
<feature type="region of interest" description="Disordered" evidence="1">
    <location>
        <begin position="1"/>
        <end position="53"/>
    </location>
</feature>
<evidence type="ECO:0000313" key="3">
    <source>
        <dbReference type="EMBL" id="KFI88484.1"/>
    </source>
</evidence>
<gene>
    <name evidence="3" type="ORF">BREU_0604</name>
</gene>
<dbReference type="STRING" id="1437610.BREU_0604"/>
<dbReference type="Proteomes" id="UP000028984">
    <property type="component" value="Unassembled WGS sequence"/>
</dbReference>
<evidence type="ECO:0000256" key="1">
    <source>
        <dbReference type="SAM" id="MobiDB-lite"/>
    </source>
</evidence>
<proteinExistence type="predicted"/>
<keyword evidence="4" id="KW-1185">Reference proteome</keyword>